<protein>
    <submittedName>
        <fullName evidence="2">Acyl-CoA thioesterase</fullName>
    </submittedName>
</protein>
<gene>
    <name evidence="2" type="ORF">JL106_00305</name>
</gene>
<evidence type="ECO:0000313" key="3">
    <source>
        <dbReference type="Proteomes" id="UP000663792"/>
    </source>
</evidence>
<feature type="region of interest" description="Disordered" evidence="1">
    <location>
        <begin position="121"/>
        <end position="147"/>
    </location>
</feature>
<dbReference type="InterPro" id="IPR050563">
    <property type="entry name" value="4-hydroxybenzoyl-CoA_TE"/>
</dbReference>
<dbReference type="InterPro" id="IPR029069">
    <property type="entry name" value="HotDog_dom_sf"/>
</dbReference>
<evidence type="ECO:0000256" key="1">
    <source>
        <dbReference type="SAM" id="MobiDB-lite"/>
    </source>
</evidence>
<dbReference type="SUPFAM" id="SSF54637">
    <property type="entry name" value="Thioesterase/thiol ester dehydrase-isomerase"/>
    <property type="match status" value="1"/>
</dbReference>
<accession>A0A939C017</accession>
<keyword evidence="3" id="KW-1185">Reference proteome</keyword>
<dbReference type="PANTHER" id="PTHR31793:SF24">
    <property type="entry name" value="LONG-CHAIN ACYL-COA THIOESTERASE FADM"/>
    <property type="match status" value="1"/>
</dbReference>
<dbReference type="Gene3D" id="3.10.129.10">
    <property type="entry name" value="Hotdog Thioesterase"/>
    <property type="match status" value="1"/>
</dbReference>
<dbReference type="CDD" id="cd00586">
    <property type="entry name" value="4HBT"/>
    <property type="match status" value="1"/>
</dbReference>
<reference evidence="2" key="1">
    <citation type="submission" date="2021-01" db="EMBL/GenBank/DDBJ databases">
        <title>YIM 132084 draft genome.</title>
        <authorList>
            <person name="An D."/>
        </authorList>
    </citation>
    <scope>NUCLEOTIDE SEQUENCE</scope>
    <source>
        <strain evidence="2">YIM 132084</strain>
    </source>
</reference>
<dbReference type="RefSeq" id="WP_205258674.1">
    <property type="nucleotide sequence ID" value="NZ_JAERWK010000001.1"/>
</dbReference>
<sequence>MSEAVLEFSLSIPVEVRFADHDVFGHVNHVHFVRYCEQHRIHFMSLWRDECGVDVLDRGFVVARVECDYLRPIGYGTASVDVEMCVERIGRTSFTLRYNVLSNGAVSASLRAVIVLTDSEGRPRPVGDSERRFLRRHGASEDSSKSS</sequence>
<dbReference type="EMBL" id="JAERWK010000001">
    <property type="protein sequence ID" value="MBM9465717.1"/>
    <property type="molecule type" value="Genomic_DNA"/>
</dbReference>
<dbReference type="Proteomes" id="UP000663792">
    <property type="component" value="Unassembled WGS sequence"/>
</dbReference>
<comment type="caution">
    <text evidence="2">The sequence shown here is derived from an EMBL/GenBank/DDBJ whole genome shotgun (WGS) entry which is preliminary data.</text>
</comment>
<dbReference type="Pfam" id="PF13279">
    <property type="entry name" value="4HBT_2"/>
    <property type="match status" value="1"/>
</dbReference>
<dbReference type="AlphaFoldDB" id="A0A939C017"/>
<name>A0A939C017_9ACTN</name>
<dbReference type="GO" id="GO:0047617">
    <property type="term" value="F:fatty acyl-CoA hydrolase activity"/>
    <property type="evidence" value="ECO:0007669"/>
    <property type="project" value="TreeGrafter"/>
</dbReference>
<organism evidence="2 3">
    <name type="scientific">Nakamurella leprariae</name>
    <dbReference type="NCBI Taxonomy" id="2803911"/>
    <lineage>
        <taxon>Bacteria</taxon>
        <taxon>Bacillati</taxon>
        <taxon>Actinomycetota</taxon>
        <taxon>Actinomycetes</taxon>
        <taxon>Nakamurellales</taxon>
        <taxon>Nakamurellaceae</taxon>
        <taxon>Nakamurella</taxon>
    </lineage>
</organism>
<dbReference type="PANTHER" id="PTHR31793">
    <property type="entry name" value="4-HYDROXYBENZOYL-COA THIOESTERASE FAMILY MEMBER"/>
    <property type="match status" value="1"/>
</dbReference>
<evidence type="ECO:0000313" key="2">
    <source>
        <dbReference type="EMBL" id="MBM9465717.1"/>
    </source>
</evidence>
<proteinExistence type="predicted"/>